<evidence type="ECO:0000313" key="15">
    <source>
        <dbReference type="EMBL" id="KAF9528994.1"/>
    </source>
</evidence>
<organism evidence="15 16">
    <name type="scientific">Crepidotus variabilis</name>
    <dbReference type="NCBI Taxonomy" id="179855"/>
    <lineage>
        <taxon>Eukaryota</taxon>
        <taxon>Fungi</taxon>
        <taxon>Dikarya</taxon>
        <taxon>Basidiomycota</taxon>
        <taxon>Agaricomycotina</taxon>
        <taxon>Agaricomycetes</taxon>
        <taxon>Agaricomycetidae</taxon>
        <taxon>Agaricales</taxon>
        <taxon>Agaricineae</taxon>
        <taxon>Crepidotaceae</taxon>
        <taxon>Crepidotus</taxon>
    </lineage>
</organism>
<dbReference type="OrthoDB" id="10263536at2759"/>
<feature type="domain" description="Aminomethyltransferase C-terminal" evidence="14">
    <location>
        <begin position="325"/>
        <end position="404"/>
    </location>
</feature>
<evidence type="ECO:0000256" key="9">
    <source>
        <dbReference type="ARBA" id="ARBA00031395"/>
    </source>
</evidence>
<feature type="binding site" evidence="11">
    <location>
        <position position="240"/>
    </location>
    <ligand>
        <name>substrate</name>
    </ligand>
</feature>
<evidence type="ECO:0000256" key="10">
    <source>
        <dbReference type="ARBA" id="ARBA00047665"/>
    </source>
</evidence>
<keyword evidence="7 12" id="KW-0809">Transit peptide</keyword>
<evidence type="ECO:0000256" key="12">
    <source>
        <dbReference type="RuleBase" id="RU003981"/>
    </source>
</evidence>
<dbReference type="FunFam" id="4.10.1250.10:FF:000002">
    <property type="entry name" value="Aminomethyltransferase"/>
    <property type="match status" value="1"/>
</dbReference>
<gene>
    <name evidence="15" type="ORF">CPB83DRAFT_853587</name>
</gene>
<evidence type="ECO:0000259" key="14">
    <source>
        <dbReference type="Pfam" id="PF08669"/>
    </source>
</evidence>
<sequence length="410" mass="44744">MTLSKAFYLLSPRNFALKSKIPLRSFARGYANSEVLRKTPLYDFHVENGAKMVPFAGYSMPLTYGNVGQVASHHHVRTKAGLFDVSHMVQSNFRGKTATEFLEWLTPSSLSSLKPYSSTLSVLLNEDGGIIDDTIITKHAVDAFYVVTNAGCRDGDLAWIKQKLHEWNSGQGKEGPVEHEVLEDWGLVALQGPEAASYLQSLTSFDLRQLTFGTSAFVPIEGGFNVHIARGGYTGEDGFEISIKPLQTVEVTELLTKVPVQLTGLGARDSLRLEAGMCLYGNDLDETTTPVEAGLSWVIGKERKELGGFIGAETVLKQLKEGPKRRRVGLVVEGAPARQGAKIVEPTTKEELGVITSGIPSPTTGKNIAMGYIKNGHHKKGTQVAVEVRKQLRPATLTPLPFVKANYYRG</sequence>
<dbReference type="PIRSF" id="PIRSF006487">
    <property type="entry name" value="GcvT"/>
    <property type="match status" value="1"/>
</dbReference>
<dbReference type="FunFam" id="3.30.70.1400:FF:000001">
    <property type="entry name" value="Aminomethyltransferase"/>
    <property type="match status" value="1"/>
</dbReference>
<dbReference type="GO" id="GO:0006546">
    <property type="term" value="P:glycine catabolic process"/>
    <property type="evidence" value="ECO:0007669"/>
    <property type="project" value="InterPro"/>
</dbReference>
<comment type="subunit">
    <text evidence="3 12">The glycine cleavage system is composed of four proteins: P, T, L and H.</text>
</comment>
<comment type="caution">
    <text evidence="15">The sequence shown here is derived from an EMBL/GenBank/DDBJ whole genome shotgun (WGS) entry which is preliminary data.</text>
</comment>
<dbReference type="InterPro" id="IPR029043">
    <property type="entry name" value="GcvT/YgfZ_C"/>
</dbReference>
<keyword evidence="16" id="KW-1185">Reference proteome</keyword>
<comment type="subcellular location">
    <subcellularLocation>
        <location evidence="1 12">Mitochondrion</location>
    </subcellularLocation>
</comment>
<protein>
    <recommendedName>
        <fullName evidence="4 12">Aminomethyltransferase</fullName>
        <ecNumber evidence="4 12">2.1.2.10</ecNumber>
    </recommendedName>
    <alternativeName>
        <fullName evidence="9 12">Glycine cleavage system T protein</fullName>
    </alternativeName>
</protein>
<evidence type="ECO:0000256" key="6">
    <source>
        <dbReference type="ARBA" id="ARBA00022679"/>
    </source>
</evidence>
<evidence type="ECO:0000256" key="8">
    <source>
        <dbReference type="ARBA" id="ARBA00023128"/>
    </source>
</evidence>
<evidence type="ECO:0000256" key="5">
    <source>
        <dbReference type="ARBA" id="ARBA00022576"/>
    </source>
</evidence>
<dbReference type="InterPro" id="IPR013977">
    <property type="entry name" value="GcvT_C"/>
</dbReference>
<dbReference type="AlphaFoldDB" id="A0A9P6JQQ6"/>
<dbReference type="PANTHER" id="PTHR43757">
    <property type="entry name" value="AMINOMETHYLTRANSFERASE"/>
    <property type="match status" value="1"/>
</dbReference>
<evidence type="ECO:0000256" key="2">
    <source>
        <dbReference type="ARBA" id="ARBA00008609"/>
    </source>
</evidence>
<dbReference type="EC" id="2.1.2.10" evidence="4 12"/>
<dbReference type="SUPFAM" id="SSF103025">
    <property type="entry name" value="Folate-binding domain"/>
    <property type="match status" value="1"/>
</dbReference>
<dbReference type="NCBIfam" id="TIGR00528">
    <property type="entry name" value="gcvT"/>
    <property type="match status" value="1"/>
</dbReference>
<keyword evidence="5 12" id="KW-0032">Aminotransferase</keyword>
<evidence type="ECO:0000256" key="7">
    <source>
        <dbReference type="ARBA" id="ARBA00022946"/>
    </source>
</evidence>
<dbReference type="Pfam" id="PF08669">
    <property type="entry name" value="GCV_T_C"/>
    <property type="match status" value="1"/>
</dbReference>
<dbReference type="FunFam" id="2.40.30.110:FF:000002">
    <property type="entry name" value="Aminomethyltransferase"/>
    <property type="match status" value="1"/>
</dbReference>
<dbReference type="SUPFAM" id="SSF101790">
    <property type="entry name" value="Aminomethyltransferase beta-barrel domain"/>
    <property type="match status" value="1"/>
</dbReference>
<evidence type="ECO:0000256" key="3">
    <source>
        <dbReference type="ARBA" id="ARBA00011690"/>
    </source>
</evidence>
<dbReference type="Pfam" id="PF01571">
    <property type="entry name" value="GCV_T"/>
    <property type="match status" value="1"/>
</dbReference>
<keyword evidence="6 12" id="KW-0808">Transferase</keyword>
<evidence type="ECO:0000313" key="16">
    <source>
        <dbReference type="Proteomes" id="UP000807306"/>
    </source>
</evidence>
<dbReference type="Gene3D" id="3.30.70.1400">
    <property type="entry name" value="Aminomethyltransferase beta-barrel domains"/>
    <property type="match status" value="1"/>
</dbReference>
<dbReference type="Proteomes" id="UP000807306">
    <property type="component" value="Unassembled WGS sequence"/>
</dbReference>
<dbReference type="GO" id="GO:0005739">
    <property type="term" value="C:mitochondrion"/>
    <property type="evidence" value="ECO:0007669"/>
    <property type="project" value="UniProtKB-SubCell"/>
</dbReference>
<dbReference type="GO" id="GO:0005960">
    <property type="term" value="C:glycine cleavage complex"/>
    <property type="evidence" value="ECO:0007669"/>
    <property type="project" value="InterPro"/>
</dbReference>
<dbReference type="Gene3D" id="4.10.1250.10">
    <property type="entry name" value="Aminomethyltransferase fragment"/>
    <property type="match status" value="1"/>
</dbReference>
<dbReference type="NCBIfam" id="NF001567">
    <property type="entry name" value="PRK00389.1"/>
    <property type="match status" value="1"/>
</dbReference>
<keyword evidence="8 12" id="KW-0496">Mitochondrion</keyword>
<dbReference type="InterPro" id="IPR028896">
    <property type="entry name" value="GcvT/YgfZ/DmdA"/>
</dbReference>
<dbReference type="InterPro" id="IPR027266">
    <property type="entry name" value="TrmE/GcvT-like"/>
</dbReference>
<dbReference type="GO" id="GO:0008483">
    <property type="term" value="F:transaminase activity"/>
    <property type="evidence" value="ECO:0007669"/>
    <property type="project" value="UniProtKB-KW"/>
</dbReference>
<accession>A0A9P6JQQ6</accession>
<evidence type="ECO:0000256" key="4">
    <source>
        <dbReference type="ARBA" id="ARBA00012616"/>
    </source>
</evidence>
<dbReference type="InterPro" id="IPR006223">
    <property type="entry name" value="GcvT"/>
</dbReference>
<reference evidence="15" key="1">
    <citation type="submission" date="2020-11" db="EMBL/GenBank/DDBJ databases">
        <authorList>
            <consortium name="DOE Joint Genome Institute"/>
            <person name="Ahrendt S."/>
            <person name="Riley R."/>
            <person name="Andreopoulos W."/>
            <person name="Labutti K."/>
            <person name="Pangilinan J."/>
            <person name="Ruiz-Duenas F.J."/>
            <person name="Barrasa J.M."/>
            <person name="Sanchez-Garcia M."/>
            <person name="Camarero S."/>
            <person name="Miyauchi S."/>
            <person name="Serrano A."/>
            <person name="Linde D."/>
            <person name="Babiker R."/>
            <person name="Drula E."/>
            <person name="Ayuso-Fernandez I."/>
            <person name="Pacheco R."/>
            <person name="Padilla G."/>
            <person name="Ferreira P."/>
            <person name="Barriuso J."/>
            <person name="Kellner H."/>
            <person name="Castanera R."/>
            <person name="Alfaro M."/>
            <person name="Ramirez L."/>
            <person name="Pisabarro A.G."/>
            <person name="Kuo A."/>
            <person name="Tritt A."/>
            <person name="Lipzen A."/>
            <person name="He G."/>
            <person name="Yan M."/>
            <person name="Ng V."/>
            <person name="Cullen D."/>
            <person name="Martin F."/>
            <person name="Rosso M.-N."/>
            <person name="Henrissat B."/>
            <person name="Hibbett D."/>
            <person name="Martinez A.T."/>
            <person name="Grigoriev I.V."/>
        </authorList>
    </citation>
    <scope>NUCLEOTIDE SEQUENCE</scope>
    <source>
        <strain evidence="15">CBS 506.95</strain>
    </source>
</reference>
<evidence type="ECO:0000259" key="13">
    <source>
        <dbReference type="Pfam" id="PF01571"/>
    </source>
</evidence>
<evidence type="ECO:0000256" key="1">
    <source>
        <dbReference type="ARBA" id="ARBA00004173"/>
    </source>
</evidence>
<dbReference type="InterPro" id="IPR006222">
    <property type="entry name" value="GCVT_N"/>
</dbReference>
<proteinExistence type="inferred from homology"/>
<dbReference type="PANTHER" id="PTHR43757:SF2">
    <property type="entry name" value="AMINOMETHYLTRANSFERASE, MITOCHONDRIAL"/>
    <property type="match status" value="1"/>
</dbReference>
<dbReference type="EMBL" id="MU157849">
    <property type="protein sequence ID" value="KAF9528994.1"/>
    <property type="molecule type" value="Genomic_DNA"/>
</dbReference>
<dbReference type="GO" id="GO:0004047">
    <property type="term" value="F:aminomethyltransferase activity"/>
    <property type="evidence" value="ECO:0007669"/>
    <property type="project" value="UniProtKB-EC"/>
</dbReference>
<name>A0A9P6JQQ6_9AGAR</name>
<dbReference type="Gene3D" id="2.40.30.110">
    <property type="entry name" value="Aminomethyltransferase beta-barrel domains"/>
    <property type="match status" value="1"/>
</dbReference>
<dbReference type="Gene3D" id="3.30.1360.120">
    <property type="entry name" value="Probable tRNA modification gtpase trme, domain 1"/>
    <property type="match status" value="1"/>
</dbReference>
<feature type="domain" description="GCVT N-terminal" evidence="13">
    <location>
        <begin position="41"/>
        <end position="301"/>
    </location>
</feature>
<evidence type="ECO:0000256" key="11">
    <source>
        <dbReference type="PIRSR" id="PIRSR006487-1"/>
    </source>
</evidence>
<comment type="function">
    <text evidence="12">The glycine cleavage system catalyzes the degradation of glycine.</text>
</comment>
<comment type="similarity">
    <text evidence="2 12">Belongs to the GcvT family.</text>
</comment>
<comment type="catalytic activity">
    <reaction evidence="10 12">
        <text>N(6)-[(R)-S(8)-aminomethyldihydrolipoyl]-L-lysyl-[protein] + (6S)-5,6,7,8-tetrahydrofolate = N(6)-[(R)-dihydrolipoyl]-L-lysyl-[protein] + (6R)-5,10-methylene-5,6,7,8-tetrahydrofolate + NH4(+)</text>
        <dbReference type="Rhea" id="RHEA:16945"/>
        <dbReference type="Rhea" id="RHEA-COMP:10475"/>
        <dbReference type="Rhea" id="RHEA-COMP:10492"/>
        <dbReference type="ChEBI" id="CHEBI:15636"/>
        <dbReference type="ChEBI" id="CHEBI:28938"/>
        <dbReference type="ChEBI" id="CHEBI:57453"/>
        <dbReference type="ChEBI" id="CHEBI:83100"/>
        <dbReference type="ChEBI" id="CHEBI:83143"/>
        <dbReference type="EC" id="2.1.2.10"/>
    </reaction>
</comment>